<evidence type="ECO:0000313" key="3">
    <source>
        <dbReference type="Proteomes" id="UP000323000"/>
    </source>
</evidence>
<gene>
    <name evidence="2" type="ORF">EZV62_021733</name>
</gene>
<evidence type="ECO:0000313" key="2">
    <source>
        <dbReference type="EMBL" id="TXG52564.1"/>
    </source>
</evidence>
<dbReference type="AlphaFoldDB" id="A0A5C7H6F6"/>
<dbReference type="OrthoDB" id="745459at2759"/>
<comment type="caution">
    <text evidence="2">The sequence shown here is derived from an EMBL/GenBank/DDBJ whole genome shotgun (WGS) entry which is preliminary data.</text>
</comment>
<protein>
    <submittedName>
        <fullName evidence="2">Uncharacterized protein</fullName>
    </submittedName>
</protein>
<keyword evidence="3" id="KW-1185">Reference proteome</keyword>
<name>A0A5C7H6F6_9ROSI</name>
<evidence type="ECO:0000256" key="1">
    <source>
        <dbReference type="SAM" id="MobiDB-lite"/>
    </source>
</evidence>
<dbReference type="PANTHER" id="PTHR33696:SF3">
    <property type="entry name" value="FLZ-TYPE DOMAIN-CONTAINING PROTEIN"/>
    <property type="match status" value="1"/>
</dbReference>
<dbReference type="EMBL" id="VAHF01000010">
    <property type="protein sequence ID" value="TXG52564.1"/>
    <property type="molecule type" value="Genomic_DNA"/>
</dbReference>
<feature type="region of interest" description="Disordered" evidence="1">
    <location>
        <begin position="220"/>
        <end position="255"/>
    </location>
</feature>
<organism evidence="2 3">
    <name type="scientific">Acer yangbiense</name>
    <dbReference type="NCBI Taxonomy" id="1000413"/>
    <lineage>
        <taxon>Eukaryota</taxon>
        <taxon>Viridiplantae</taxon>
        <taxon>Streptophyta</taxon>
        <taxon>Embryophyta</taxon>
        <taxon>Tracheophyta</taxon>
        <taxon>Spermatophyta</taxon>
        <taxon>Magnoliopsida</taxon>
        <taxon>eudicotyledons</taxon>
        <taxon>Gunneridae</taxon>
        <taxon>Pentapetalae</taxon>
        <taxon>rosids</taxon>
        <taxon>malvids</taxon>
        <taxon>Sapindales</taxon>
        <taxon>Sapindaceae</taxon>
        <taxon>Hippocastanoideae</taxon>
        <taxon>Acereae</taxon>
        <taxon>Acer</taxon>
    </lineage>
</organism>
<dbReference type="PANTHER" id="PTHR33696">
    <property type="entry name" value="T22J18.15-RELATED"/>
    <property type="match status" value="1"/>
</dbReference>
<sequence>MANSSHEFTNQSQELNTPTLFEQKLDIFKEKNQQFLDLKHLITRSPNNIRNHQQIIKTSHHENLINKSQVNVPFSWEIKPGVSKLKVTDQERIERWHLIRLMNLPSPLCPSKADDQDQELAQQVPLYLCPFQSPLSTKSSLKRSGELEDPFLVAYRKCTELYSVNGKLLSSTTDNDYNGKIDADDAKSKMIKNMHMHVCSFFKIRDQVMNHSEVHFSWENEPGVSKTPNQGSPNERGYPLKLLPPPPRVKSENARVSVHDMKIPLPPSRSFSRKSFSRKEQLEDPFMVALKECTKSNTEKKGNKSYENNGHVVSAGLKKKQKGFFNFSCKHSCSVVDNKFVIKNSQLPLKKDEED</sequence>
<reference evidence="3" key="1">
    <citation type="journal article" date="2019" name="Gigascience">
        <title>De novo genome assembly of the endangered Acer yangbiense, a plant species with extremely small populations endemic to Yunnan Province, China.</title>
        <authorList>
            <person name="Yang J."/>
            <person name="Wariss H.M."/>
            <person name="Tao L."/>
            <person name="Zhang R."/>
            <person name="Yun Q."/>
            <person name="Hollingsworth P."/>
            <person name="Dao Z."/>
            <person name="Luo G."/>
            <person name="Guo H."/>
            <person name="Ma Y."/>
            <person name="Sun W."/>
        </authorList>
    </citation>
    <scope>NUCLEOTIDE SEQUENCE [LARGE SCALE GENOMIC DNA]</scope>
    <source>
        <strain evidence="3">cv. Malutang</strain>
    </source>
</reference>
<proteinExistence type="predicted"/>
<dbReference type="Proteomes" id="UP000323000">
    <property type="component" value="Chromosome 10"/>
</dbReference>
<accession>A0A5C7H6F6</accession>